<dbReference type="Proteomes" id="UP000242913">
    <property type="component" value="Unassembled WGS sequence"/>
</dbReference>
<evidence type="ECO:0000313" key="3">
    <source>
        <dbReference type="Proteomes" id="UP000242913"/>
    </source>
</evidence>
<proteinExistence type="predicted"/>
<protein>
    <recommendedName>
        <fullName evidence="4">HEAT repeat protein</fullName>
    </recommendedName>
</protein>
<reference evidence="2 3" key="1">
    <citation type="submission" date="2015-12" db="EMBL/GenBank/DDBJ databases">
        <title>Draft genome of the nematode, Onchocerca flexuosa.</title>
        <authorList>
            <person name="Mitreva M."/>
        </authorList>
    </citation>
    <scope>NUCLEOTIDE SEQUENCE [LARGE SCALE GENOMIC DNA]</scope>
    <source>
        <strain evidence="2">Red Deer</strain>
    </source>
</reference>
<dbReference type="InterPro" id="IPR016024">
    <property type="entry name" value="ARM-type_fold"/>
</dbReference>
<feature type="compositionally biased region" description="Polar residues" evidence="1">
    <location>
        <begin position="602"/>
        <end position="613"/>
    </location>
</feature>
<organism evidence="2 3">
    <name type="scientific">Onchocerca flexuosa</name>
    <dbReference type="NCBI Taxonomy" id="387005"/>
    <lineage>
        <taxon>Eukaryota</taxon>
        <taxon>Metazoa</taxon>
        <taxon>Ecdysozoa</taxon>
        <taxon>Nematoda</taxon>
        <taxon>Chromadorea</taxon>
        <taxon>Rhabditida</taxon>
        <taxon>Spirurina</taxon>
        <taxon>Spiruromorpha</taxon>
        <taxon>Filarioidea</taxon>
        <taxon>Onchocercidae</taxon>
        <taxon>Onchocerca</taxon>
    </lineage>
</organism>
<dbReference type="AlphaFoldDB" id="A0A238BLP1"/>
<dbReference type="PANTHER" id="PTHR12984:SF3">
    <property type="entry name" value="N-TERMINAL KINASE-LIKE PROTEIN"/>
    <property type="match status" value="1"/>
</dbReference>
<feature type="compositionally biased region" description="Low complexity" evidence="1">
    <location>
        <begin position="560"/>
        <end position="576"/>
    </location>
</feature>
<gene>
    <name evidence="2" type="ORF">X798_07599</name>
</gene>
<dbReference type="OrthoDB" id="447103at2759"/>
<dbReference type="EMBL" id="KZ271135">
    <property type="protein sequence ID" value="OZC05428.1"/>
    <property type="molecule type" value="Genomic_DNA"/>
</dbReference>
<keyword evidence="3" id="KW-1185">Reference proteome</keyword>
<dbReference type="SUPFAM" id="SSF48371">
    <property type="entry name" value="ARM repeat"/>
    <property type="match status" value="1"/>
</dbReference>
<sequence length="769" mass="86682">MSSVLSSLFSRDPKSVFPYELPATSFYSSDGIFIGKSFKKTEPSERATCFWATLSDYGPGSVLKAQARKLKTLRHPNVLAYLDSIEMNGTFYLITEVCVPLKIYIMENKLTEKQKDFVVSWGLFQLMSCLKFLHQEAELSHENIRNSVYVTESGDWKLSGFEKSTNFSNPRVDLNSFALLIWEIFNGFNESITKPEAPKKIPQQLHEHYKKMATNRAAKLNTEELLRELRQAGGFFKNRYVDTLLFLDEFQLKDAHEKKIFFTELKNELDFFPDNIAKYRILPKLIHSYEYGDAGSQVLTPLFRLGRLLDEDEYQLRIVPCLCKLFSSPDRATRVKLLERIDEFAPHLMPQIVNERIYKNVASGFMDTNPAVRESTVKAMVSLADKLDNQNLNIDLMRHLARLQGADDQPGIRTNATICLGKIGCYIDPTYRQQILISAFTRALKDPFPPARMAAILALSATQQYYSLVEVANRIVPALSPVTCDREKQVRDQSFKALHGFIEKLEKASENPELIAELEAQIPQWASWALKSLSGKFYKFSPSVQNQAESAHKQGSSVCESTSTTKSSSELKSSTKLPDDGWGELDSSSIENEEKWEDANEALTTDTTNTSKGWDNEYGEVKITTAENKTSATTMSGARGKSSGIGRLKLQHTVTKPTVDDDLDQLLGIKPKSNAIDRLSHSKATNRSIFSVKNTNNTLTDGWDDSSTTSGWDDFDVSSDAISAQAVESEGWDMSWDADEHLEIAESKEISQTKVAARSEARRKEMARK</sequence>
<dbReference type="PANTHER" id="PTHR12984">
    <property type="entry name" value="SCY1-RELATED S/T PROTEIN KINASE-LIKE"/>
    <property type="match status" value="1"/>
</dbReference>
<feature type="region of interest" description="Disordered" evidence="1">
    <location>
        <begin position="549"/>
        <end position="615"/>
    </location>
</feature>
<dbReference type="InterPro" id="IPR051177">
    <property type="entry name" value="CIK-Related_Protein"/>
</dbReference>
<evidence type="ECO:0008006" key="4">
    <source>
        <dbReference type="Google" id="ProtNLM"/>
    </source>
</evidence>
<dbReference type="InterPro" id="IPR011009">
    <property type="entry name" value="Kinase-like_dom_sf"/>
</dbReference>
<dbReference type="Gene3D" id="1.10.510.10">
    <property type="entry name" value="Transferase(Phosphotransferase) domain 1"/>
    <property type="match status" value="1"/>
</dbReference>
<dbReference type="SUPFAM" id="SSF56112">
    <property type="entry name" value="Protein kinase-like (PK-like)"/>
    <property type="match status" value="1"/>
</dbReference>
<dbReference type="Gene3D" id="1.25.10.10">
    <property type="entry name" value="Leucine-rich Repeat Variant"/>
    <property type="match status" value="1"/>
</dbReference>
<dbReference type="InterPro" id="IPR011989">
    <property type="entry name" value="ARM-like"/>
</dbReference>
<evidence type="ECO:0000256" key="1">
    <source>
        <dbReference type="SAM" id="MobiDB-lite"/>
    </source>
</evidence>
<accession>A0A238BLP1</accession>
<evidence type="ECO:0000313" key="2">
    <source>
        <dbReference type="EMBL" id="OZC05428.1"/>
    </source>
</evidence>
<feature type="compositionally biased region" description="Polar residues" evidence="1">
    <location>
        <begin position="549"/>
        <end position="559"/>
    </location>
</feature>
<name>A0A238BLP1_9BILA</name>
<dbReference type="Gene3D" id="3.30.200.20">
    <property type="entry name" value="Phosphorylase Kinase, domain 1"/>
    <property type="match status" value="1"/>
</dbReference>
<feature type="region of interest" description="Disordered" evidence="1">
    <location>
        <begin position="747"/>
        <end position="769"/>
    </location>
</feature>